<evidence type="ECO:0000256" key="6">
    <source>
        <dbReference type="ARBA" id="ARBA00023004"/>
    </source>
</evidence>
<evidence type="ECO:0000256" key="7">
    <source>
        <dbReference type="ARBA" id="ARBA00023033"/>
    </source>
</evidence>
<dbReference type="InterPro" id="IPR001128">
    <property type="entry name" value="Cyt_P450"/>
</dbReference>
<dbReference type="PANTHER" id="PTHR24286:SF24">
    <property type="entry name" value="LANOSTEROL 14-ALPHA DEMETHYLASE"/>
    <property type="match status" value="1"/>
</dbReference>
<protein>
    <submittedName>
        <fullName evidence="8">Cytochrome P450</fullName>
    </submittedName>
</protein>
<dbReference type="EMBL" id="JAROCA020000003">
    <property type="protein sequence ID" value="MDY0407243.1"/>
    <property type="molecule type" value="Genomic_DNA"/>
</dbReference>
<keyword evidence="9" id="KW-1185">Reference proteome</keyword>
<proteinExistence type="inferred from homology"/>
<keyword evidence="3" id="KW-0349">Heme</keyword>
<name>A0ABU5CP58_9BACI</name>
<dbReference type="RefSeq" id="WP_320385202.1">
    <property type="nucleotide sequence ID" value="NZ_JAROCA020000003.1"/>
</dbReference>
<dbReference type="Gene3D" id="1.10.630.10">
    <property type="entry name" value="Cytochrome P450"/>
    <property type="match status" value="1"/>
</dbReference>
<comment type="similarity">
    <text evidence="2">Belongs to the cytochrome P450 family.</text>
</comment>
<evidence type="ECO:0000256" key="2">
    <source>
        <dbReference type="ARBA" id="ARBA00010617"/>
    </source>
</evidence>
<dbReference type="CDD" id="cd11067">
    <property type="entry name" value="CYP152"/>
    <property type="match status" value="1"/>
</dbReference>
<evidence type="ECO:0000256" key="1">
    <source>
        <dbReference type="ARBA" id="ARBA00001971"/>
    </source>
</evidence>
<evidence type="ECO:0000256" key="4">
    <source>
        <dbReference type="ARBA" id="ARBA00022723"/>
    </source>
</evidence>
<dbReference type="PANTHER" id="PTHR24286">
    <property type="entry name" value="CYTOCHROME P450 26"/>
    <property type="match status" value="1"/>
</dbReference>
<evidence type="ECO:0000256" key="3">
    <source>
        <dbReference type="ARBA" id="ARBA00022617"/>
    </source>
</evidence>
<evidence type="ECO:0000313" key="9">
    <source>
        <dbReference type="Proteomes" id="UP001228376"/>
    </source>
</evidence>
<reference evidence="8 9" key="1">
    <citation type="submission" date="2023-10" db="EMBL/GenBank/DDBJ databases">
        <title>179-bfca-hs.</title>
        <authorList>
            <person name="Miliotis G."/>
            <person name="Sengupta P."/>
            <person name="Hameed A."/>
            <person name="Chuvochina M."/>
            <person name="Mcdonagh F."/>
            <person name="Simpson A.C."/>
            <person name="Singh N.K."/>
            <person name="Rekha P.D."/>
            <person name="Raman K."/>
            <person name="Hugenholtz P."/>
            <person name="Venkateswaran K."/>
        </authorList>
    </citation>
    <scope>NUCLEOTIDE SEQUENCE [LARGE SCALE GENOMIC DNA]</scope>
    <source>
        <strain evidence="8 9">179-BFC-A-HS</strain>
    </source>
</reference>
<keyword evidence="7" id="KW-0503">Monooxygenase</keyword>
<comment type="cofactor">
    <cofactor evidence="1">
        <name>heme</name>
        <dbReference type="ChEBI" id="CHEBI:30413"/>
    </cofactor>
</comment>
<dbReference type="PRINTS" id="PR00463">
    <property type="entry name" value="EP450I"/>
</dbReference>
<gene>
    <name evidence="8" type="ORF">P5G51_019620</name>
</gene>
<evidence type="ECO:0000313" key="8">
    <source>
        <dbReference type="EMBL" id="MDY0407243.1"/>
    </source>
</evidence>
<dbReference type="SUPFAM" id="SSF48264">
    <property type="entry name" value="Cytochrome P450"/>
    <property type="match status" value="1"/>
</dbReference>
<dbReference type="Pfam" id="PF00067">
    <property type="entry name" value="p450"/>
    <property type="match status" value="1"/>
</dbReference>
<dbReference type="InterPro" id="IPR002401">
    <property type="entry name" value="Cyt_P450_E_grp-I"/>
</dbReference>
<organism evidence="8 9">
    <name type="scientific">Tigheibacillus jepli</name>
    <dbReference type="NCBI Taxonomy" id="3035914"/>
    <lineage>
        <taxon>Bacteria</taxon>
        <taxon>Bacillati</taxon>
        <taxon>Bacillota</taxon>
        <taxon>Bacilli</taxon>
        <taxon>Bacillales</taxon>
        <taxon>Bacillaceae</taxon>
        <taxon>Tigheibacillus</taxon>
    </lineage>
</organism>
<dbReference type="Proteomes" id="UP001228376">
    <property type="component" value="Unassembled WGS sequence"/>
</dbReference>
<sequence length="370" mass="42618">MPYREQMPIDKGLDHTVAFLREGYKFISNRAKQYHRDIFETRLLGGQKVICLIGKDAAELFYDNDKFKRHGAAPKRVLKTLFGQNGVQTLDDVKHRHRKNLFMSLMTQTRLQKVKDIFKEEWLQALQTWEKQNKIGLYDEARAVLTRTACRWAGVPLAISDQEQKMNELSAMFEGGGAVGPRYMRGKQDRQKAEQWVGKLIGQVREGKMQVDRETALYQIAMFKDQSGQLLPLSVAAVELINILRPIVAISVYIVFCALALYDFPYEKEKLASGGNEAIHLFAEEVRRYYPFFPVTVARVREDFLWKGYDFKAGTLVLLDLYGTNHHPAIWEKPDEFMPERFRTREKTHSISFHKVAEIIIATIAAPANG</sequence>
<keyword evidence="6" id="KW-0408">Iron</keyword>
<accession>A0ABU5CP58</accession>
<evidence type="ECO:0000256" key="5">
    <source>
        <dbReference type="ARBA" id="ARBA00023002"/>
    </source>
</evidence>
<keyword evidence="4" id="KW-0479">Metal-binding</keyword>
<dbReference type="InterPro" id="IPR036396">
    <property type="entry name" value="Cyt_P450_sf"/>
</dbReference>
<keyword evidence="5" id="KW-0560">Oxidoreductase</keyword>
<comment type="caution">
    <text evidence="8">The sequence shown here is derived from an EMBL/GenBank/DDBJ whole genome shotgun (WGS) entry which is preliminary data.</text>
</comment>